<sequence length="100" mass="11838">MYTMISRRLLGSRRLLHSSSSYDGPSEALKKEIARLEKKRKKMKFLKKDDLFVEIRESTAYLDTMKMPMVLTFVVVVFFAKILMTNRKRLIGFLDNRVFL</sequence>
<dbReference type="PANTHER" id="PTHR36008">
    <property type="entry name" value="OS09G0478400 PROTEIN"/>
    <property type="match status" value="1"/>
</dbReference>
<keyword evidence="1" id="KW-0472">Membrane</keyword>
<evidence type="ECO:0000313" key="3">
    <source>
        <dbReference type="Proteomes" id="UP000230069"/>
    </source>
</evidence>
<keyword evidence="1" id="KW-1133">Transmembrane helix</keyword>
<dbReference type="AlphaFoldDB" id="A0A2G5CT44"/>
<dbReference type="PANTHER" id="PTHR36008:SF1">
    <property type="entry name" value="OS09G0478400 PROTEIN"/>
    <property type="match status" value="1"/>
</dbReference>
<organism evidence="2 3">
    <name type="scientific">Aquilegia coerulea</name>
    <name type="common">Rocky mountain columbine</name>
    <dbReference type="NCBI Taxonomy" id="218851"/>
    <lineage>
        <taxon>Eukaryota</taxon>
        <taxon>Viridiplantae</taxon>
        <taxon>Streptophyta</taxon>
        <taxon>Embryophyta</taxon>
        <taxon>Tracheophyta</taxon>
        <taxon>Spermatophyta</taxon>
        <taxon>Magnoliopsida</taxon>
        <taxon>Ranunculales</taxon>
        <taxon>Ranunculaceae</taxon>
        <taxon>Thalictroideae</taxon>
        <taxon>Aquilegia</taxon>
    </lineage>
</organism>
<evidence type="ECO:0000313" key="2">
    <source>
        <dbReference type="EMBL" id="PIA34455.1"/>
    </source>
</evidence>
<reference evidence="2 3" key="1">
    <citation type="submission" date="2017-09" db="EMBL/GenBank/DDBJ databases">
        <title>WGS assembly of Aquilegia coerulea Goldsmith.</title>
        <authorList>
            <person name="Hodges S."/>
            <person name="Kramer E."/>
            <person name="Nordborg M."/>
            <person name="Tomkins J."/>
            <person name="Borevitz J."/>
            <person name="Derieg N."/>
            <person name="Yan J."/>
            <person name="Mihaltcheva S."/>
            <person name="Hayes R.D."/>
            <person name="Rokhsar D."/>
        </authorList>
    </citation>
    <scope>NUCLEOTIDE SEQUENCE [LARGE SCALE GENOMIC DNA]</scope>
    <source>
        <strain evidence="3">cv. Goldsmith</strain>
    </source>
</reference>
<keyword evidence="1" id="KW-0812">Transmembrane</keyword>
<gene>
    <name evidence="2" type="ORF">AQUCO_03700013v1</name>
</gene>
<name>A0A2G5CT44_AQUCA</name>
<proteinExistence type="predicted"/>
<evidence type="ECO:0000256" key="1">
    <source>
        <dbReference type="SAM" id="Phobius"/>
    </source>
</evidence>
<protein>
    <submittedName>
        <fullName evidence="2">Uncharacterized protein</fullName>
    </submittedName>
</protein>
<accession>A0A2G5CT44</accession>
<dbReference type="InParanoid" id="A0A2G5CT44"/>
<feature type="transmembrane region" description="Helical" evidence="1">
    <location>
        <begin position="67"/>
        <end position="84"/>
    </location>
</feature>
<keyword evidence="3" id="KW-1185">Reference proteome</keyword>
<dbReference type="Proteomes" id="UP000230069">
    <property type="component" value="Unassembled WGS sequence"/>
</dbReference>
<dbReference type="EMBL" id="KZ305054">
    <property type="protein sequence ID" value="PIA34455.1"/>
    <property type="molecule type" value="Genomic_DNA"/>
</dbReference>